<dbReference type="EMBL" id="BEZZ01000147">
    <property type="protein sequence ID" value="GCC27022.1"/>
    <property type="molecule type" value="Genomic_DNA"/>
</dbReference>
<gene>
    <name evidence="13" type="ORF">chiPu_0005443</name>
</gene>
<keyword evidence="5" id="KW-0963">Cytoplasm</keyword>
<dbReference type="SUPFAM" id="SSF52047">
    <property type="entry name" value="RNI-like"/>
    <property type="match status" value="1"/>
</dbReference>
<comment type="caution">
    <text evidence="13">The sequence shown here is derived from an EMBL/GenBank/DDBJ whole genome shotgun (WGS) entry which is preliminary data.</text>
</comment>
<keyword evidence="8" id="KW-0472">Membrane</keyword>
<keyword evidence="4" id="KW-1003">Cell membrane</keyword>
<name>A0A401S9E7_CHIPU</name>
<evidence type="ECO:0000256" key="9">
    <source>
        <dbReference type="SAM" id="Coils"/>
    </source>
</evidence>
<feature type="compositionally biased region" description="Basic and acidic residues" evidence="10">
    <location>
        <begin position="1324"/>
        <end position="1340"/>
    </location>
</feature>
<evidence type="ECO:0000313" key="13">
    <source>
        <dbReference type="EMBL" id="GCC27022.1"/>
    </source>
</evidence>
<dbReference type="Gene3D" id="3.80.10.10">
    <property type="entry name" value="Ribonuclease Inhibitor"/>
    <property type="match status" value="1"/>
</dbReference>
<organism evidence="13 14">
    <name type="scientific">Chiloscyllium punctatum</name>
    <name type="common">Brownbanded bambooshark</name>
    <name type="synonym">Hemiscyllium punctatum</name>
    <dbReference type="NCBI Taxonomy" id="137246"/>
    <lineage>
        <taxon>Eukaryota</taxon>
        <taxon>Metazoa</taxon>
        <taxon>Chordata</taxon>
        <taxon>Craniata</taxon>
        <taxon>Vertebrata</taxon>
        <taxon>Chondrichthyes</taxon>
        <taxon>Elasmobranchii</taxon>
        <taxon>Galeomorphii</taxon>
        <taxon>Galeoidea</taxon>
        <taxon>Orectolobiformes</taxon>
        <taxon>Hemiscylliidae</taxon>
        <taxon>Chiloscyllium</taxon>
    </lineage>
</organism>
<dbReference type="InterPro" id="IPR032675">
    <property type="entry name" value="LRR_dom_sf"/>
</dbReference>
<evidence type="ECO:0000256" key="2">
    <source>
        <dbReference type="ARBA" id="ARBA00004496"/>
    </source>
</evidence>
<dbReference type="InterPro" id="IPR031943">
    <property type="entry name" value="CARMIL_C"/>
</dbReference>
<dbReference type="GO" id="GO:0030027">
    <property type="term" value="C:lamellipodium"/>
    <property type="evidence" value="ECO:0007669"/>
    <property type="project" value="TreeGrafter"/>
</dbReference>
<keyword evidence="7" id="KW-0677">Repeat</keyword>
<feature type="region of interest" description="Disordered" evidence="10">
    <location>
        <begin position="1219"/>
        <end position="1283"/>
    </location>
</feature>
<keyword evidence="14" id="KW-1185">Reference proteome</keyword>
<evidence type="ECO:0000256" key="5">
    <source>
        <dbReference type="ARBA" id="ARBA00022490"/>
    </source>
</evidence>
<evidence type="ECO:0000259" key="11">
    <source>
        <dbReference type="Pfam" id="PF16000"/>
    </source>
</evidence>
<dbReference type="PANTHER" id="PTHR24112">
    <property type="entry name" value="LEUCINE-RICH REPEAT, ISOFORM F-RELATED"/>
    <property type="match status" value="1"/>
</dbReference>
<dbReference type="Gene3D" id="2.30.29.30">
    <property type="entry name" value="Pleckstrin-homology domain (PH domain)/Phosphotyrosine-binding domain (PTB)"/>
    <property type="match status" value="1"/>
</dbReference>
<dbReference type="Gene3D" id="6.10.140.1850">
    <property type="match status" value="1"/>
</dbReference>
<dbReference type="Proteomes" id="UP000287033">
    <property type="component" value="Unassembled WGS sequence"/>
</dbReference>
<protein>
    <recommendedName>
        <fullName evidence="15">CARMIL C-terminal domain-containing protein</fullName>
    </recommendedName>
</protein>
<dbReference type="GO" id="GO:0034315">
    <property type="term" value="P:regulation of Arp2/3 complex-mediated actin nucleation"/>
    <property type="evidence" value="ECO:0007669"/>
    <property type="project" value="TreeGrafter"/>
</dbReference>
<comment type="subcellular location">
    <subcellularLocation>
        <location evidence="1">Cell membrane</location>
    </subcellularLocation>
    <subcellularLocation>
        <location evidence="2">Cytoplasm</location>
    </subcellularLocation>
</comment>
<evidence type="ECO:0000256" key="1">
    <source>
        <dbReference type="ARBA" id="ARBA00004236"/>
    </source>
</evidence>
<feature type="domain" description="CARMIL pleckstrin homology" evidence="12">
    <location>
        <begin position="25"/>
        <end position="97"/>
    </location>
</feature>
<keyword evidence="6" id="KW-0433">Leucine-rich repeat</keyword>
<feature type="compositionally biased region" description="Basic residues" evidence="10">
    <location>
        <begin position="941"/>
        <end position="958"/>
    </location>
</feature>
<feature type="compositionally biased region" description="Basic and acidic residues" evidence="10">
    <location>
        <begin position="1237"/>
        <end position="1249"/>
    </location>
</feature>
<feature type="region of interest" description="Disordered" evidence="10">
    <location>
        <begin position="1003"/>
        <end position="1029"/>
    </location>
</feature>
<dbReference type="Pfam" id="PF16000">
    <property type="entry name" value="CARMIL_C"/>
    <property type="match status" value="1"/>
</dbReference>
<dbReference type="Pfam" id="PF13516">
    <property type="entry name" value="LRR_6"/>
    <property type="match status" value="2"/>
</dbReference>
<dbReference type="PANTHER" id="PTHR24112:SF32">
    <property type="entry name" value="CAPPING PROTEIN, ARP2_3 AND MYOSIN-I LINKER PROTEIN 2"/>
    <property type="match status" value="1"/>
</dbReference>
<feature type="compositionally biased region" description="Basic and acidic residues" evidence="10">
    <location>
        <begin position="1073"/>
        <end position="1101"/>
    </location>
</feature>
<feature type="compositionally biased region" description="Polar residues" evidence="10">
    <location>
        <begin position="1267"/>
        <end position="1277"/>
    </location>
</feature>
<sequence>MSANCQDISEELQEHITRILQPKKIEFMKKVKLTTKCKSEEKILVLTLWRIFLFPARLPVKVVIETEKISYQLKLMSLEDLEQVVSHVTASLKKIFPDSSPGKLLKKNSPELQERIKKITLALEEQTDCNQGPCGGYSETYAALCDYNGFPFKEEIQWDVDTIYHSQNTKEFNLLDFSHLDTRDVALSVAALAFNQWFTKLFSKDLRLSPDVIEQVLYVISLSTKLEELVLENAGLKFDAGQKIALALKENFHPALHTINLSNNQLEDRGVSAFSQQFEKLSKGLKYLNLSRTSLTAKGLNSLAQSLIANEVFTSSLVHLDLSGNPGILAAEDTCLFGALNRGCCAHLTSLILDRNVFSHKKTREVPASLKQFFSNCLSLKCVTLSGIKLPLEAVRAILQGLACNTHICDVHLDLSNCELRSAGAQVIQDHIIDASAISSLDLSDNGFDSDMVTLVLSIGRSKSIRHVALGKNFNIKSKALADVLHRIVQLIQDEECPLQSLSVADSRLKSGTNVLINALGSNTCLKKIDISGNAMGDTGAKMLAKALQINTSLRTVIWDRNSTTAVGFLDVASALERNYMLRSMPFPMSDMSQAYRSNPEKTDEALQKIQSYLLRNNQIKKFSPEQAFRLQERIVTSSTQQMVDSMCDLVEENLNIINKDSMKEKQEDVVFAEEIIKDAKTLTTVLPTLYQVGNTPPLLRTVQHKLESVAEEVSQAVNEEIQTLIQSLMKSTSMLCPNVVQKANIQEQLANKVSSKNFIPKDFTRSVIVEQAGLEIVNKLSEVKLSVTAALIDHFVDHILKDLTIAKQKLASYASKPLNETPSSDKAGSETSKDEITVNGNMDLLSSPNNDLAPIESVSMLRRRTIHSRRIRPTTALNRISDIETERQFEGTDFEAMELLTVKSQPISTDMNAVNNTPTNAETTFTDSLMDLPIEGMKLRHCTKGRPRPNRIRKHPPSKPTVQSADQEKGEDVTNSKLDLGLEEFFTKKIIQEETSFVPAAFSDSSSQKDQSPKFEDPSTTSSLPKTKKRYPKLSDLFAFKKTRFNRMQKVEKELERNQQKGKKNSSVDILKPQKESGEMFDQAKPEEGSTEQPKQDCIPRHQSSLRGLKTRSLILLPGNKDVEDLSLQFTVQGKESKTELCEGHQLLRSEQHIHRTLERAGLKVLHFDPKTKLNVESELKGSDSNGGIPGKNIPQPPPQSLKLSALTNMAKTFAVNNADKEENFEEQLSTGARNAESDNKEEAKRQEMPLGDQRILLPPPRRKNLQQGNKEQSINPVPLPRKSVALQKSLIQDEMTSTEKHSSLYSISTRKVANDWEEKENNEERLPSEGRADHLIKF</sequence>
<evidence type="ECO:0000256" key="7">
    <source>
        <dbReference type="ARBA" id="ARBA00022737"/>
    </source>
</evidence>
<dbReference type="OMA" id="KGCEERL"/>
<feature type="region of interest" description="Disordered" evidence="10">
    <location>
        <begin position="941"/>
        <end position="975"/>
    </location>
</feature>
<feature type="domain" description="CARMIL C-terminal" evidence="11">
    <location>
        <begin position="734"/>
        <end position="1045"/>
    </location>
</feature>
<dbReference type="InterPro" id="IPR011993">
    <property type="entry name" value="PH-like_dom_sf"/>
</dbReference>
<dbReference type="GO" id="GO:0005886">
    <property type="term" value="C:plasma membrane"/>
    <property type="evidence" value="ECO:0007669"/>
    <property type="project" value="UniProtKB-SubCell"/>
</dbReference>
<keyword evidence="9" id="KW-0175">Coiled coil</keyword>
<evidence type="ECO:0000256" key="3">
    <source>
        <dbReference type="ARBA" id="ARBA00007298"/>
    </source>
</evidence>
<dbReference type="STRING" id="137246.A0A401S9E7"/>
<evidence type="ECO:0000259" key="12">
    <source>
        <dbReference type="Pfam" id="PF17888"/>
    </source>
</evidence>
<dbReference type="GO" id="GO:0016477">
    <property type="term" value="P:cell migration"/>
    <property type="evidence" value="ECO:0007669"/>
    <property type="project" value="TreeGrafter"/>
</dbReference>
<evidence type="ECO:0000256" key="6">
    <source>
        <dbReference type="ARBA" id="ARBA00022614"/>
    </source>
</evidence>
<reference evidence="13 14" key="1">
    <citation type="journal article" date="2018" name="Nat. Ecol. Evol.">
        <title>Shark genomes provide insights into elasmobranch evolution and the origin of vertebrates.</title>
        <authorList>
            <person name="Hara Y"/>
            <person name="Yamaguchi K"/>
            <person name="Onimaru K"/>
            <person name="Kadota M"/>
            <person name="Koyanagi M"/>
            <person name="Keeley SD"/>
            <person name="Tatsumi K"/>
            <person name="Tanaka K"/>
            <person name="Motone F"/>
            <person name="Kageyama Y"/>
            <person name="Nozu R"/>
            <person name="Adachi N"/>
            <person name="Nishimura O"/>
            <person name="Nakagawa R"/>
            <person name="Tanegashima C"/>
            <person name="Kiyatake I"/>
            <person name="Matsumoto R"/>
            <person name="Murakumo K"/>
            <person name="Nishida K"/>
            <person name="Terakita A"/>
            <person name="Kuratani S"/>
            <person name="Sato K"/>
            <person name="Hyodo S Kuraku.S."/>
        </authorList>
    </citation>
    <scope>NUCLEOTIDE SEQUENCE [LARGE SCALE GENOMIC DNA]</scope>
</reference>
<evidence type="ECO:0000256" key="8">
    <source>
        <dbReference type="ARBA" id="ARBA00023136"/>
    </source>
</evidence>
<feature type="region of interest" description="Disordered" evidence="10">
    <location>
        <begin position="1317"/>
        <end position="1340"/>
    </location>
</feature>
<evidence type="ECO:0008006" key="15">
    <source>
        <dbReference type="Google" id="ProtNLM"/>
    </source>
</evidence>
<feature type="coiled-coil region" evidence="9">
    <location>
        <begin position="663"/>
        <end position="720"/>
    </location>
</feature>
<evidence type="ECO:0000256" key="10">
    <source>
        <dbReference type="SAM" id="MobiDB-lite"/>
    </source>
</evidence>
<dbReference type="InterPro" id="IPR001611">
    <property type="entry name" value="Leu-rich_rpt"/>
</dbReference>
<dbReference type="OrthoDB" id="18598at2759"/>
<evidence type="ECO:0000313" key="14">
    <source>
        <dbReference type="Proteomes" id="UP000287033"/>
    </source>
</evidence>
<dbReference type="InterPro" id="IPR041245">
    <property type="entry name" value="CARMIL_PH"/>
</dbReference>
<dbReference type="InterPro" id="IPR051279">
    <property type="entry name" value="PP1-Reg/Actin-Interact_Protein"/>
</dbReference>
<evidence type="ECO:0000256" key="4">
    <source>
        <dbReference type="ARBA" id="ARBA00022475"/>
    </source>
</evidence>
<feature type="region of interest" description="Disordered" evidence="10">
    <location>
        <begin position="1053"/>
        <end position="1104"/>
    </location>
</feature>
<dbReference type="GO" id="GO:0005737">
    <property type="term" value="C:cytoplasm"/>
    <property type="evidence" value="ECO:0007669"/>
    <property type="project" value="UniProtKB-SubCell"/>
</dbReference>
<accession>A0A401S9E7</accession>
<feature type="region of interest" description="Disordered" evidence="10">
    <location>
        <begin position="1179"/>
        <end position="1203"/>
    </location>
</feature>
<dbReference type="SMART" id="SM00368">
    <property type="entry name" value="LRR_RI"/>
    <property type="match status" value="5"/>
</dbReference>
<proteinExistence type="inferred from homology"/>
<dbReference type="Pfam" id="PF17888">
    <property type="entry name" value="Carm_PH"/>
    <property type="match status" value="1"/>
</dbReference>
<comment type="similarity">
    <text evidence="3">Belongs to the CARMIL family.</text>
</comment>